<dbReference type="SUPFAM" id="SSF102588">
    <property type="entry name" value="LmbE-like"/>
    <property type="match status" value="1"/>
</dbReference>
<proteinExistence type="predicted"/>
<name>A0ABS1KZ54_9BACT</name>
<dbReference type="SUPFAM" id="SSF52317">
    <property type="entry name" value="Class I glutamine amidotransferase-like"/>
    <property type="match status" value="1"/>
</dbReference>
<dbReference type="InterPro" id="IPR029062">
    <property type="entry name" value="Class_I_gatase-like"/>
</dbReference>
<feature type="chain" id="PRO_5046935883" evidence="1">
    <location>
        <begin position="18"/>
        <end position="836"/>
    </location>
</feature>
<keyword evidence="1" id="KW-0732">Signal</keyword>
<evidence type="ECO:0000313" key="3">
    <source>
        <dbReference type="Proteomes" id="UP000613030"/>
    </source>
</evidence>
<gene>
    <name evidence="2" type="ORF">JI741_20375</name>
</gene>
<dbReference type="Pfam" id="PF02585">
    <property type="entry name" value="PIG-L"/>
    <property type="match status" value="1"/>
</dbReference>
<dbReference type="Proteomes" id="UP000613030">
    <property type="component" value="Unassembled WGS sequence"/>
</dbReference>
<dbReference type="PANTHER" id="PTHR12993">
    <property type="entry name" value="N-ACETYLGLUCOSAMINYL-PHOSPHATIDYLINOSITOL DE-N-ACETYLASE-RELATED"/>
    <property type="match status" value="1"/>
</dbReference>
<dbReference type="InterPro" id="IPR024078">
    <property type="entry name" value="LmbE-like_dom_sf"/>
</dbReference>
<dbReference type="PANTHER" id="PTHR12993:SF11">
    <property type="entry name" value="N-ACETYLGLUCOSAMINYL-PHOSPHATIDYLINOSITOL DE-N-ACETYLASE"/>
    <property type="match status" value="1"/>
</dbReference>
<keyword evidence="3" id="KW-1185">Reference proteome</keyword>
<sequence>MRRIVYLIFLFPVIAFAQYQTTPDAAHIKAKLKKLNVLGSVLYVAAHPDDENTRIITYMANDRQVETAYLSMTRGDGGQNLIGPEIRDLLGLIRTQELLAARRIDGGKQFFTRANDFGFSKSATETFLLWNKNEILSDVVKVFRQYQPDVIITRFPPDERAGHGHHTASAILAQEAFDAAAKTDVFPDQLTSLTPWQVKRLYTNTGRWWNTTISESTPGVVTLNVGGFSPLLGESFTEIAAESRSQHKSQGYGSRGARGQQQEFLEYVKGEKAEKDMFEGVNTTWSRVKGGDKIQPLVDAVIKNFDAEKPANSIAALQQIRQAIAALQQGVWRERKLAETEQLIVDCLGLFIDVTADNYWVAPGQPVVVSFELINRSTVPVKLERIQCATLAVDSAISQPLENNVPLIFKRTKEIAPATAYSDPYWLKEPHSVGLFTVTNPALIGKPENDPAVRFSFQLTVNGQPLTLTRALRYTWTDPVKAELSRPFEIVPPVFVNLTDNVLVFSDETPRQVNVKIKSASEKTVAGNVKLQLPAGWRSEPATATFTLPAKGEEDVKTFTVYPSKTEITSKLKAYAEVDGKIYDQALLNIAYDHIPTQTLLPKAEAKLVRINLRKEGHTIAYIKGAGDDVPAGLRTMGYTVWEPKNEELTLENLKKADAIVLGVRVMNTHPRAPFIMPVLLDYVKQGGTLVVQYNVNDGLKTDKLGPYPLALSYDRVTEEDAEVRFLKPDHAVLNTPNKITAKDFEGWVQERGLYFPKTWDEKYTAILSMNDKADTPKDGSLLVASYGEGHFVYTGLSFFRELPEGVAGAYKLFANLVSLGKPKKTEPAKSKTKAK</sequence>
<dbReference type="InterPro" id="IPR003737">
    <property type="entry name" value="GlcNAc_PI_deacetylase-related"/>
</dbReference>
<reference evidence="2 3" key="1">
    <citation type="submission" date="2021-01" db="EMBL/GenBank/DDBJ databases">
        <title>Chryseolinea sp. Jin1 Genome sequencing and assembly.</title>
        <authorList>
            <person name="Kim I."/>
        </authorList>
    </citation>
    <scope>NUCLEOTIDE SEQUENCE [LARGE SCALE GENOMIC DNA]</scope>
    <source>
        <strain evidence="2 3">Jin1</strain>
    </source>
</reference>
<comment type="caution">
    <text evidence="2">The sequence shown here is derived from an EMBL/GenBank/DDBJ whole genome shotgun (WGS) entry which is preliminary data.</text>
</comment>
<feature type="signal peptide" evidence="1">
    <location>
        <begin position="1"/>
        <end position="17"/>
    </location>
</feature>
<evidence type="ECO:0000256" key="1">
    <source>
        <dbReference type="SAM" id="SignalP"/>
    </source>
</evidence>
<dbReference type="Gene3D" id="3.40.50.10320">
    <property type="entry name" value="LmbE-like"/>
    <property type="match status" value="1"/>
</dbReference>
<protein>
    <submittedName>
        <fullName evidence="2">PIG-L family deacetylase</fullName>
    </submittedName>
</protein>
<accession>A0ABS1KZ54</accession>
<organism evidence="2 3">
    <name type="scientific">Chryseolinea lacunae</name>
    <dbReference type="NCBI Taxonomy" id="2801331"/>
    <lineage>
        <taxon>Bacteria</taxon>
        <taxon>Pseudomonadati</taxon>
        <taxon>Bacteroidota</taxon>
        <taxon>Cytophagia</taxon>
        <taxon>Cytophagales</taxon>
        <taxon>Fulvivirgaceae</taxon>
        <taxon>Chryseolinea</taxon>
    </lineage>
</organism>
<dbReference type="RefSeq" id="WP_202012944.1">
    <property type="nucleotide sequence ID" value="NZ_JAERRB010000007.1"/>
</dbReference>
<dbReference type="EMBL" id="JAERRB010000007">
    <property type="protein sequence ID" value="MBL0743601.1"/>
    <property type="molecule type" value="Genomic_DNA"/>
</dbReference>
<evidence type="ECO:0000313" key="2">
    <source>
        <dbReference type="EMBL" id="MBL0743601.1"/>
    </source>
</evidence>